<organism evidence="2 3">
    <name type="scientific">Ventrimonas faecis</name>
    <dbReference type="NCBI Taxonomy" id="3133170"/>
    <lineage>
        <taxon>Bacteria</taxon>
        <taxon>Bacillati</taxon>
        <taxon>Bacillota</taxon>
        <taxon>Clostridia</taxon>
        <taxon>Lachnospirales</taxon>
        <taxon>Lachnospiraceae</taxon>
        <taxon>Ventrimonas</taxon>
    </lineage>
</organism>
<protein>
    <recommendedName>
        <fullName evidence="4">Methyl-accepting chemotaxis protein</fullName>
    </recommendedName>
</protein>
<comment type="caution">
    <text evidence="2">The sequence shown here is derived from an EMBL/GenBank/DDBJ whole genome shotgun (WGS) entry which is preliminary data.</text>
</comment>
<dbReference type="RefSeq" id="WP_349228910.1">
    <property type="nucleotide sequence ID" value="NZ_JBBMFJ010000008.1"/>
</dbReference>
<evidence type="ECO:0000313" key="3">
    <source>
        <dbReference type="Proteomes" id="UP001437460"/>
    </source>
</evidence>
<dbReference type="PROSITE" id="PS51257">
    <property type="entry name" value="PROKAR_LIPOPROTEIN"/>
    <property type="match status" value="1"/>
</dbReference>
<reference evidence="2 3" key="1">
    <citation type="submission" date="2024-03" db="EMBL/GenBank/DDBJ databases">
        <title>Human intestinal bacterial collection.</title>
        <authorList>
            <person name="Pauvert C."/>
            <person name="Hitch T.C.A."/>
            <person name="Clavel T."/>
        </authorList>
    </citation>
    <scope>NUCLEOTIDE SEQUENCE [LARGE SCALE GENOMIC DNA]</scope>
    <source>
        <strain evidence="2 3">CLA-AP-H27</strain>
    </source>
</reference>
<feature type="chain" id="PRO_5047104112" description="Methyl-accepting chemotaxis protein" evidence="1">
    <location>
        <begin position="29"/>
        <end position="690"/>
    </location>
</feature>
<evidence type="ECO:0000256" key="1">
    <source>
        <dbReference type="SAM" id="SignalP"/>
    </source>
</evidence>
<feature type="signal peptide" evidence="1">
    <location>
        <begin position="1"/>
        <end position="28"/>
    </location>
</feature>
<gene>
    <name evidence="2" type="ORF">WMO41_05610</name>
</gene>
<dbReference type="Gene3D" id="1.10.287.950">
    <property type="entry name" value="Methyl-accepting chemotaxis protein"/>
    <property type="match status" value="1"/>
</dbReference>
<evidence type="ECO:0008006" key="4">
    <source>
        <dbReference type="Google" id="ProtNLM"/>
    </source>
</evidence>
<name>A0ABV1HK01_9FIRM</name>
<dbReference type="SUPFAM" id="SSF58104">
    <property type="entry name" value="Methyl-accepting chemotaxis protein (MCP) signaling domain"/>
    <property type="match status" value="1"/>
</dbReference>
<evidence type="ECO:0000313" key="2">
    <source>
        <dbReference type="EMBL" id="MEQ2562639.1"/>
    </source>
</evidence>
<accession>A0ABV1HK01</accession>
<keyword evidence="3" id="KW-1185">Reference proteome</keyword>
<proteinExistence type="predicted"/>
<keyword evidence="1" id="KW-0732">Signal</keyword>
<sequence length="690" mass="74949">MKKRYQRLGVMGLAAVMACTGTVLPVLAGQASVAVDENMYVNLDYYGNVDKVNVVKGCDLNGQTTITDYGNYTAVTNMSDYTEPVIEGNKVTWNVSPDYKGRFYYKGELDAKKVALPWNFDVSYKLNGVPKNADELAGASGLIEIHIDAKFNDSADVNEYYKNNFVLAVAVMVDTNDCYSLEADGAQKQTIGSNSAVVFTALPGEDGDFTVRIGTDSFETSGVFMAMTPLTGSDLEHVTDLKDAKDTWKESGDEMHDSMQQMALSVEAMRDGINSLQNGMNSAESARQTWSGAKDSILEGNDRAIETLSAVSDQLEAMIPHIETAKEAADTAHDSLGDIVDTVREMQDPLNKLHSALKGVKSGSEDLAGGVSPLNQLMQTIIALDAQLQASEQIYVTSLASTGVSLQDVDDDYYIDMDVDLYDDRTASPSDSSGIAMYSSAGSSAAVAAGLPMDMVTLQTVLGQKTQKLQTLAAASNKLASEMSSLLDDVADTAQYTSELTDSLEMLTEDTAALYDSMDSYYPDLQASLDDTEELMNRTTEALNTSLSTAAIVQNTLKNSSDNLDAATRDSIRGTLELLDKSLSVLDSTASIRHAGVTMKEAIDKEWDDLDGDTRFLNMDPNAEKISFTSDENQEPESVQIILRTAEISLDDDDEVLDAESEAASQSPLRRIWNVLVKMWKAFVEIFKNR</sequence>
<dbReference type="EMBL" id="JBBMFJ010000008">
    <property type="protein sequence ID" value="MEQ2562639.1"/>
    <property type="molecule type" value="Genomic_DNA"/>
</dbReference>
<dbReference type="Proteomes" id="UP001437460">
    <property type="component" value="Unassembled WGS sequence"/>
</dbReference>